<evidence type="ECO:0000313" key="2">
    <source>
        <dbReference type="Proteomes" id="UP000285820"/>
    </source>
</evidence>
<sequence>MDYTVIINSRSYDLPKKTVSVMNKLDEVLKVDNLNIKARQKFEKLHEFVKDILGEANAKEILESDNLDEIDLSDLSITVLKINDAYNKPLNDYKMEKMRATLNSAQIDKINNLVNSATAMANLPGAANA</sequence>
<organism evidence="1 2">
    <name type="scientific">Roseburia inulinivorans</name>
    <dbReference type="NCBI Taxonomy" id="360807"/>
    <lineage>
        <taxon>Bacteria</taxon>
        <taxon>Bacillati</taxon>
        <taxon>Bacillota</taxon>
        <taxon>Clostridia</taxon>
        <taxon>Lachnospirales</taxon>
        <taxon>Lachnospiraceae</taxon>
        <taxon>Roseburia</taxon>
    </lineage>
</organism>
<comment type="caution">
    <text evidence="1">The sequence shown here is derived from an EMBL/GenBank/DDBJ whole genome shotgun (WGS) entry which is preliminary data.</text>
</comment>
<dbReference type="EMBL" id="QRUN01000014">
    <property type="protein sequence ID" value="RGR67435.1"/>
    <property type="molecule type" value="Genomic_DNA"/>
</dbReference>
<proteinExistence type="predicted"/>
<dbReference type="AlphaFoldDB" id="A0A412FH23"/>
<protein>
    <submittedName>
        <fullName evidence="1">Uncharacterized protein</fullName>
    </submittedName>
</protein>
<name>A0A412FH23_9FIRM</name>
<dbReference type="Proteomes" id="UP000285820">
    <property type="component" value="Unassembled WGS sequence"/>
</dbReference>
<dbReference type="RefSeq" id="WP_118126289.1">
    <property type="nucleotide sequence ID" value="NZ_QRUN01000014.1"/>
</dbReference>
<reference evidence="1 2" key="1">
    <citation type="submission" date="2018-08" db="EMBL/GenBank/DDBJ databases">
        <title>A genome reference for cultivated species of the human gut microbiota.</title>
        <authorList>
            <person name="Zou Y."/>
            <person name="Xue W."/>
            <person name="Luo G."/>
        </authorList>
    </citation>
    <scope>NUCLEOTIDE SEQUENCE [LARGE SCALE GENOMIC DNA]</scope>
    <source>
        <strain evidence="1 2">AF24-4</strain>
    </source>
</reference>
<accession>A0A412FH23</accession>
<gene>
    <name evidence="1" type="ORF">DWY29_10310</name>
</gene>
<evidence type="ECO:0000313" key="1">
    <source>
        <dbReference type="EMBL" id="RGR67435.1"/>
    </source>
</evidence>